<name>A0A1R2BQH4_9CILI</name>
<evidence type="ECO:0000313" key="3">
    <source>
        <dbReference type="Proteomes" id="UP000187209"/>
    </source>
</evidence>
<dbReference type="GO" id="GO:0008408">
    <property type="term" value="F:3'-5' exonuclease activity"/>
    <property type="evidence" value="ECO:0007669"/>
    <property type="project" value="InterPro"/>
</dbReference>
<dbReference type="InterPro" id="IPR002562">
    <property type="entry name" value="3'-5'_exonuclease_dom"/>
</dbReference>
<dbReference type="InterPro" id="IPR036397">
    <property type="entry name" value="RNaseH_sf"/>
</dbReference>
<evidence type="ECO:0000259" key="1">
    <source>
        <dbReference type="SMART" id="SM00474"/>
    </source>
</evidence>
<accession>A0A1R2BQH4</accession>
<dbReference type="PANTHER" id="PTHR47765">
    <property type="entry name" value="3'-5' EXONUCLEASE DOMAIN-CONTAINING PROTEIN"/>
    <property type="match status" value="1"/>
</dbReference>
<sequence length="561" mass="65276">MELDPAFGTNIHLPPEEAAGYLKKSQLATKPEEERLFLHLDHFLSDFFETSPSDAISLLLTLLFQFADSKLHEHMSRTIITFIQRKIKEKKIIPANIEVFQPEYNLWRFIERTQLKRYIETFQVQIDQDDLLDFASEMWVKNRLDDSVQTAAEFGLSAALNDNFDVIKTLISKTRFDLIERFVKNDLDLVHQALRLIPVTEFKVGAKLIFQHRLNSLDYPEIHKRATEASIRYSIDFDKICIYQLIEITYKNPEAISLITEHLAKQNPKKKMWAVKIASFLYRKFEYIKIDKGLERKLQKTPQRDCKGLPVVFAPLDPSVELFLDIPRERVIFVDRVEQLNDIKWYGDYAGLDSEWKSNILRFDDNKPAILQIALDDVIYIFDLFELNSVPEFNELLERLFQSDIIKLGVSFDGDSNNMKRHYPQLLSFSKDMKNYIDICKAYGKIFKKSPGGLAGACELLLGKPLSKFEQMSNWENRPLRESQVHYAALDAYIQIVLWKKMQTETSTPLSSFLNNKKKIYKGDPSCEYCSSKLHPTTSCPYGNRCKICFHHGHNPNNCPN</sequence>
<dbReference type="SUPFAM" id="SSF53098">
    <property type="entry name" value="Ribonuclease H-like"/>
    <property type="match status" value="1"/>
</dbReference>
<dbReference type="PANTHER" id="PTHR47765:SF2">
    <property type="entry name" value="EXONUCLEASE MUT-7 HOMOLOG"/>
    <property type="match status" value="1"/>
</dbReference>
<reference evidence="2 3" key="1">
    <citation type="submission" date="2016-11" db="EMBL/GenBank/DDBJ databases">
        <title>The macronuclear genome of Stentor coeruleus: a giant cell with tiny introns.</title>
        <authorList>
            <person name="Slabodnick M."/>
            <person name="Ruby J.G."/>
            <person name="Reiff S.B."/>
            <person name="Swart E.C."/>
            <person name="Gosai S."/>
            <person name="Prabakaran S."/>
            <person name="Witkowska E."/>
            <person name="Larue G.E."/>
            <person name="Fisher S."/>
            <person name="Freeman R.M."/>
            <person name="Gunawardena J."/>
            <person name="Chu W."/>
            <person name="Stover N.A."/>
            <person name="Gregory B.D."/>
            <person name="Nowacki M."/>
            <person name="Derisi J."/>
            <person name="Roy S.W."/>
            <person name="Marshall W.F."/>
            <person name="Sood P."/>
        </authorList>
    </citation>
    <scope>NUCLEOTIDE SEQUENCE [LARGE SCALE GENOMIC DNA]</scope>
    <source>
        <strain evidence="2">WM001</strain>
    </source>
</reference>
<keyword evidence="3" id="KW-1185">Reference proteome</keyword>
<gene>
    <name evidence="2" type="ORF">SteCoe_21059</name>
</gene>
<proteinExistence type="predicted"/>
<dbReference type="GO" id="GO:0006139">
    <property type="term" value="P:nucleobase-containing compound metabolic process"/>
    <property type="evidence" value="ECO:0007669"/>
    <property type="project" value="InterPro"/>
</dbReference>
<evidence type="ECO:0000313" key="2">
    <source>
        <dbReference type="EMBL" id="OMJ79028.1"/>
    </source>
</evidence>
<dbReference type="InterPro" id="IPR012337">
    <property type="entry name" value="RNaseH-like_sf"/>
</dbReference>
<dbReference type="EMBL" id="MPUH01000492">
    <property type="protein sequence ID" value="OMJ79028.1"/>
    <property type="molecule type" value="Genomic_DNA"/>
</dbReference>
<dbReference type="GO" id="GO:0003676">
    <property type="term" value="F:nucleic acid binding"/>
    <property type="evidence" value="ECO:0007669"/>
    <property type="project" value="InterPro"/>
</dbReference>
<protein>
    <recommendedName>
        <fullName evidence="1">3'-5' exonuclease domain-containing protein</fullName>
    </recommendedName>
</protein>
<dbReference type="Proteomes" id="UP000187209">
    <property type="component" value="Unassembled WGS sequence"/>
</dbReference>
<feature type="domain" description="3'-5' exonuclease" evidence="1">
    <location>
        <begin position="331"/>
        <end position="507"/>
    </location>
</feature>
<dbReference type="Pfam" id="PF01612">
    <property type="entry name" value="DNA_pol_A_exo1"/>
    <property type="match status" value="1"/>
</dbReference>
<dbReference type="SMART" id="SM00474">
    <property type="entry name" value="35EXOc"/>
    <property type="match status" value="1"/>
</dbReference>
<dbReference type="Gene3D" id="3.30.420.10">
    <property type="entry name" value="Ribonuclease H-like superfamily/Ribonuclease H"/>
    <property type="match status" value="1"/>
</dbReference>
<dbReference type="InterPro" id="IPR052408">
    <property type="entry name" value="Exonuclease_MUT-7-like"/>
</dbReference>
<organism evidence="2 3">
    <name type="scientific">Stentor coeruleus</name>
    <dbReference type="NCBI Taxonomy" id="5963"/>
    <lineage>
        <taxon>Eukaryota</taxon>
        <taxon>Sar</taxon>
        <taxon>Alveolata</taxon>
        <taxon>Ciliophora</taxon>
        <taxon>Postciliodesmatophora</taxon>
        <taxon>Heterotrichea</taxon>
        <taxon>Heterotrichida</taxon>
        <taxon>Stentoridae</taxon>
        <taxon>Stentor</taxon>
    </lineage>
</organism>
<comment type="caution">
    <text evidence="2">The sequence shown here is derived from an EMBL/GenBank/DDBJ whole genome shotgun (WGS) entry which is preliminary data.</text>
</comment>
<dbReference type="OrthoDB" id="428841at2759"/>
<dbReference type="AlphaFoldDB" id="A0A1R2BQH4"/>